<accession>A0A1D7TNI8</accession>
<dbReference type="EMBL" id="CP017111">
    <property type="protein sequence ID" value="AOO66557.1"/>
    <property type="molecule type" value="Genomic_DNA"/>
</dbReference>
<dbReference type="GO" id="GO:0009159">
    <property type="term" value="P:deoxyribonucleoside monophosphate catabolic process"/>
    <property type="evidence" value="ECO:0007669"/>
    <property type="project" value="TreeGrafter"/>
</dbReference>
<dbReference type="InterPro" id="IPR051239">
    <property type="entry name" value="2'-dNMP_N-hydrolase"/>
</dbReference>
<gene>
    <name evidence="1" type="ORF">SHALO_2804</name>
</gene>
<dbReference type="STRING" id="1193502.SHALO_2804"/>
<reference evidence="2" key="1">
    <citation type="submission" date="2016-08" db="EMBL/GenBank/DDBJ databases">
        <title>Complete genome sequence of the organohalide-respiring Epsilonproteobacterium Sulfurospirillum halorespirans.</title>
        <authorList>
            <person name="Goris T."/>
            <person name="Zimmermann J."/>
            <person name="Schenz B."/>
            <person name="Lemos M."/>
            <person name="Hackermueller J."/>
            <person name="Diekert G."/>
        </authorList>
    </citation>
    <scope>NUCLEOTIDE SEQUENCE [LARGE SCALE GENOMIC DNA]</scope>
    <source>
        <strain>DSM 13726</strain>
        <strain evidence="2">PCE-M2</strain>
    </source>
</reference>
<dbReference type="InterPro" id="IPR007710">
    <property type="entry name" value="Nucleoside_deoxyribTrfase"/>
</dbReference>
<dbReference type="RefSeq" id="WP_069479079.1">
    <property type="nucleotide sequence ID" value="NZ_CP017111.1"/>
</dbReference>
<organism evidence="1 2">
    <name type="scientific">Sulfurospirillum halorespirans DSM 13726</name>
    <dbReference type="NCBI Taxonomy" id="1193502"/>
    <lineage>
        <taxon>Bacteria</taxon>
        <taxon>Pseudomonadati</taxon>
        <taxon>Campylobacterota</taxon>
        <taxon>Epsilonproteobacteria</taxon>
        <taxon>Campylobacterales</taxon>
        <taxon>Sulfurospirillaceae</taxon>
        <taxon>Sulfurospirillum</taxon>
    </lineage>
</organism>
<dbReference type="GO" id="GO:0070694">
    <property type="term" value="F:5-hydroxymethyl-dUMP N-hydrolase activity"/>
    <property type="evidence" value="ECO:0007669"/>
    <property type="project" value="TreeGrafter"/>
</dbReference>
<dbReference type="Gene3D" id="3.40.50.450">
    <property type="match status" value="1"/>
</dbReference>
<keyword evidence="2" id="KW-1185">Reference proteome</keyword>
<sequence>MQKIYLAGPEVFLPNALEIGTAHKLLCKKYGFEGLFPLDNSITGNNPKEIAEAIRQANQRMICACDTVIANLSPFRGPEPDSGTVWEVGFAEGLGKNIVAYSTDLRTLKEKTQSILDLGDSNCDALGMAIEDFGLTHNLMFSHTVVAENFEACLQYLQIKINTI</sequence>
<evidence type="ECO:0000313" key="2">
    <source>
        <dbReference type="Proteomes" id="UP000094609"/>
    </source>
</evidence>
<name>A0A1D7TNI8_9BACT</name>
<dbReference type="Pfam" id="PF05014">
    <property type="entry name" value="Nuc_deoxyrib_tr"/>
    <property type="match status" value="1"/>
</dbReference>
<dbReference type="PANTHER" id="PTHR15364:SF0">
    <property type="entry name" value="2'-DEOXYNUCLEOSIDE 5'-PHOSPHATE N-HYDROLASE 1"/>
    <property type="match status" value="1"/>
</dbReference>
<keyword evidence="1" id="KW-0808">Transferase</keyword>
<proteinExistence type="predicted"/>
<dbReference type="Proteomes" id="UP000094609">
    <property type="component" value="Chromosome"/>
</dbReference>
<protein>
    <submittedName>
        <fullName evidence="1">Nucleoside 2-deoxyribosyltransferase-like enzyme</fullName>
    </submittedName>
</protein>
<dbReference type="PATRIC" id="fig|1193502.14.peg.2836"/>
<evidence type="ECO:0000313" key="1">
    <source>
        <dbReference type="EMBL" id="AOO66557.1"/>
    </source>
</evidence>
<dbReference type="SUPFAM" id="SSF52309">
    <property type="entry name" value="N-(deoxy)ribosyltransferase-like"/>
    <property type="match status" value="1"/>
</dbReference>
<dbReference type="AlphaFoldDB" id="A0A1D7TNI8"/>
<dbReference type="GO" id="GO:0016740">
    <property type="term" value="F:transferase activity"/>
    <property type="evidence" value="ECO:0007669"/>
    <property type="project" value="UniProtKB-KW"/>
</dbReference>
<dbReference type="KEGG" id="shal:SHALO_2804"/>
<dbReference type="PANTHER" id="PTHR15364">
    <property type="entry name" value="2'-DEOXYNUCLEOSIDE 5'-PHOSPHATE N-HYDROLASE 1"/>
    <property type="match status" value="1"/>
</dbReference>